<evidence type="ECO:0000313" key="2">
    <source>
        <dbReference type="Proteomes" id="UP000830768"/>
    </source>
</evidence>
<evidence type="ECO:0000313" key="1">
    <source>
        <dbReference type="EMBL" id="UPL02485.1"/>
    </source>
</evidence>
<gene>
    <name evidence="1" type="ORF">LCI18_013419</name>
</gene>
<protein>
    <submittedName>
        <fullName evidence="1">Uncharacterized protein</fullName>
    </submittedName>
</protein>
<reference evidence="1" key="1">
    <citation type="submission" date="2021-11" db="EMBL/GenBank/DDBJ databases">
        <title>Fusarium solani-melongenae Genome sequencing and assembly.</title>
        <authorList>
            <person name="Xie S."/>
            <person name="Huang L."/>
            <person name="Zhang X."/>
        </authorList>
    </citation>
    <scope>NUCLEOTIDE SEQUENCE</scope>
    <source>
        <strain evidence="1">CRI 24-3</strain>
    </source>
</reference>
<name>A0ACD3ZMI6_FUSSC</name>
<accession>A0ACD3ZMI6</accession>
<proteinExistence type="predicted"/>
<organism evidence="1 2">
    <name type="scientific">Fusarium solani subsp. cucurbitae</name>
    <name type="common">Neocosmosporum cucurbitae</name>
    <dbReference type="NCBI Taxonomy" id="2747967"/>
    <lineage>
        <taxon>Eukaryota</taxon>
        <taxon>Fungi</taxon>
        <taxon>Dikarya</taxon>
        <taxon>Ascomycota</taxon>
        <taxon>Pezizomycotina</taxon>
        <taxon>Sordariomycetes</taxon>
        <taxon>Hypocreomycetidae</taxon>
        <taxon>Hypocreales</taxon>
        <taxon>Nectriaceae</taxon>
        <taxon>Fusarium</taxon>
        <taxon>Fusarium solani species complex</taxon>
    </lineage>
</organism>
<sequence>MILSLQFLTIALAATVAARPGDWDKGRKPGPNPPSRSTTTIATTTTAAVTTTTKPSQPSSPASKFFPFWPFRGPNNNNNKCWSDFKDCRRNPDSGSGACVSTYAACIGTQASSRMPATSVTSAPGVMPTFNLPHPLLPPLSHLGKHHGRVRKCNEAYWACRAQSGSQQSNCYSDLSTCLANIGSSATSTGVPPSSTGSVTVSATGTSVSAANPTGQDDDDDDDDDDDSSPSNATS</sequence>
<dbReference type="Proteomes" id="UP000830768">
    <property type="component" value="Chromosome 11"/>
</dbReference>
<keyword evidence="2" id="KW-1185">Reference proteome</keyword>
<dbReference type="EMBL" id="CP090039">
    <property type="protein sequence ID" value="UPL02485.1"/>
    <property type="molecule type" value="Genomic_DNA"/>
</dbReference>